<evidence type="ECO:0000256" key="8">
    <source>
        <dbReference type="ARBA" id="ARBA00023180"/>
    </source>
</evidence>
<keyword evidence="13" id="KW-1185">Reference proteome</keyword>
<evidence type="ECO:0000256" key="7">
    <source>
        <dbReference type="ARBA" id="ARBA00023157"/>
    </source>
</evidence>
<dbReference type="SUPFAM" id="SSF56487">
    <property type="entry name" value="SRCR-like"/>
    <property type="match status" value="2"/>
</dbReference>
<evidence type="ECO:0000256" key="6">
    <source>
        <dbReference type="ARBA" id="ARBA00023136"/>
    </source>
</evidence>
<evidence type="ECO:0000256" key="2">
    <source>
        <dbReference type="ARBA" id="ARBA00022692"/>
    </source>
</evidence>
<dbReference type="HOGENOM" id="CLU_002555_0_2_1"/>
<evidence type="ECO:0000256" key="3">
    <source>
        <dbReference type="ARBA" id="ARBA00022729"/>
    </source>
</evidence>
<dbReference type="SMART" id="SM00202">
    <property type="entry name" value="SR"/>
    <property type="match status" value="2"/>
</dbReference>
<reference evidence="12 13" key="1">
    <citation type="journal article" date="2010" name="PLoS Biol.">
        <title>Multi-platform next-generation sequencing of the domestic turkey (Meleagris gallopavo): genome assembly and analysis.</title>
        <authorList>
            <person name="Dalloul R.A."/>
            <person name="Long J.A."/>
            <person name="Zimin A.V."/>
            <person name="Aslam L."/>
            <person name="Beal K."/>
            <person name="Blomberg L.A."/>
            <person name="Bouffard P."/>
            <person name="Burt D.W."/>
            <person name="Crasta O."/>
            <person name="Crooijmans R.P."/>
            <person name="Cooper K."/>
            <person name="Coulombe R.A."/>
            <person name="De S."/>
            <person name="Delany M.E."/>
            <person name="Dodgson J.B."/>
            <person name="Dong J.J."/>
            <person name="Evans C."/>
            <person name="Frederickson K.M."/>
            <person name="Flicek P."/>
            <person name="Florea L."/>
            <person name="Folkerts O."/>
            <person name="Groenen M.A."/>
            <person name="Harkins T.T."/>
            <person name="Herrero J."/>
            <person name="Hoffmann S."/>
            <person name="Megens H.J."/>
            <person name="Jiang A."/>
            <person name="de Jong P."/>
            <person name="Kaiser P."/>
            <person name="Kim H."/>
            <person name="Kim K.W."/>
            <person name="Kim S."/>
            <person name="Langenberger D."/>
            <person name="Lee M.K."/>
            <person name="Lee T."/>
            <person name="Mane S."/>
            <person name="Marcais G."/>
            <person name="Marz M."/>
            <person name="McElroy A.P."/>
            <person name="Modise T."/>
            <person name="Nefedov M."/>
            <person name="Notredame C."/>
            <person name="Paton I.R."/>
            <person name="Payne W.S."/>
            <person name="Pertea G."/>
            <person name="Prickett D."/>
            <person name="Puiu D."/>
            <person name="Qioa D."/>
            <person name="Raineri E."/>
            <person name="Ruffier M."/>
            <person name="Salzberg S.L."/>
            <person name="Schatz M.C."/>
            <person name="Scheuring C."/>
            <person name="Schmidt C.J."/>
            <person name="Schroeder S."/>
            <person name="Searle S.M."/>
            <person name="Smith E.J."/>
            <person name="Smith J."/>
            <person name="Sonstegard T.S."/>
            <person name="Stadler P.F."/>
            <person name="Tafer H."/>
            <person name="Tu Z.J."/>
            <person name="Van Tassell C.P."/>
            <person name="Vilella A.J."/>
            <person name="Williams K.P."/>
            <person name="Yorke J.A."/>
            <person name="Zhang L."/>
            <person name="Zhang H.B."/>
            <person name="Zhang X."/>
            <person name="Zhang Y."/>
            <person name="Reed K.M."/>
        </authorList>
    </citation>
    <scope>NUCLEOTIDE SEQUENCE [LARGE SCALE GENOMIC DNA]</scope>
</reference>
<dbReference type="InterPro" id="IPR036772">
    <property type="entry name" value="SRCR-like_dom_sf"/>
</dbReference>
<comment type="subcellular location">
    <subcellularLocation>
        <location evidence="1">Membrane</location>
        <topology evidence="1">Single-pass membrane protein</topology>
    </subcellularLocation>
</comment>
<reference evidence="12" key="3">
    <citation type="submission" date="2025-09" db="UniProtKB">
        <authorList>
            <consortium name="Ensembl"/>
        </authorList>
    </citation>
    <scope>IDENTIFICATION</scope>
</reference>
<organism evidence="12 13">
    <name type="scientific">Meleagris gallopavo</name>
    <name type="common">Wild turkey</name>
    <dbReference type="NCBI Taxonomy" id="9103"/>
    <lineage>
        <taxon>Eukaryota</taxon>
        <taxon>Metazoa</taxon>
        <taxon>Chordata</taxon>
        <taxon>Craniata</taxon>
        <taxon>Vertebrata</taxon>
        <taxon>Euteleostomi</taxon>
        <taxon>Archelosauria</taxon>
        <taxon>Archosauria</taxon>
        <taxon>Dinosauria</taxon>
        <taxon>Saurischia</taxon>
        <taxon>Theropoda</taxon>
        <taxon>Coelurosauria</taxon>
        <taxon>Aves</taxon>
        <taxon>Neognathae</taxon>
        <taxon>Galloanserae</taxon>
        <taxon>Galliformes</taxon>
        <taxon>Phasianidae</taxon>
        <taxon>Meleagridinae</taxon>
        <taxon>Meleagris</taxon>
    </lineage>
</organism>
<dbReference type="PRINTS" id="PR00258">
    <property type="entry name" value="SPERACTRCPTR"/>
</dbReference>
<evidence type="ECO:0000313" key="13">
    <source>
        <dbReference type="Proteomes" id="UP000001645"/>
    </source>
</evidence>
<reference evidence="12" key="2">
    <citation type="submission" date="2025-08" db="UniProtKB">
        <authorList>
            <consortium name="Ensembl"/>
        </authorList>
    </citation>
    <scope>IDENTIFICATION</scope>
</reference>
<feature type="signal peptide" evidence="10">
    <location>
        <begin position="1"/>
        <end position="16"/>
    </location>
</feature>
<keyword evidence="5" id="KW-1133">Transmembrane helix</keyword>
<evidence type="ECO:0000259" key="11">
    <source>
        <dbReference type="PROSITE" id="PS50287"/>
    </source>
</evidence>
<keyword evidence="4" id="KW-0677">Repeat</keyword>
<name>G1NN01_MELGA</name>
<dbReference type="GO" id="GO:0031638">
    <property type="term" value="P:zymogen activation"/>
    <property type="evidence" value="ECO:0007669"/>
    <property type="project" value="TreeGrafter"/>
</dbReference>
<dbReference type="PROSITE" id="PS50287">
    <property type="entry name" value="SRCR_2"/>
    <property type="match status" value="2"/>
</dbReference>
<feature type="domain" description="SRCR" evidence="11">
    <location>
        <begin position="137"/>
        <end position="237"/>
    </location>
</feature>
<dbReference type="FunFam" id="3.10.250.10:FF:000006">
    <property type="entry name" value="neurotrypsin isoform X2"/>
    <property type="match status" value="1"/>
</dbReference>
<dbReference type="InParanoid" id="G1NN01"/>
<protein>
    <recommendedName>
        <fullName evidence="11">SRCR domain-containing protein</fullName>
    </recommendedName>
</protein>
<feature type="chain" id="PRO_5032800197" description="SRCR domain-containing protein" evidence="10">
    <location>
        <begin position="17"/>
        <end position="408"/>
    </location>
</feature>
<dbReference type="Bgee" id="ENSMGAG00000014174">
    <property type="expression patterns" value="Expressed in liver and 2 other cell types or tissues"/>
</dbReference>
<dbReference type="Proteomes" id="UP000001645">
    <property type="component" value="Chromosome 1"/>
</dbReference>
<dbReference type="GO" id="GO:0004252">
    <property type="term" value="F:serine-type endopeptidase activity"/>
    <property type="evidence" value="ECO:0007669"/>
    <property type="project" value="TreeGrafter"/>
</dbReference>
<keyword evidence="3 10" id="KW-0732">Signal</keyword>
<evidence type="ECO:0000256" key="10">
    <source>
        <dbReference type="SAM" id="SignalP"/>
    </source>
</evidence>
<proteinExistence type="predicted"/>
<evidence type="ECO:0000256" key="5">
    <source>
        <dbReference type="ARBA" id="ARBA00022989"/>
    </source>
</evidence>
<feature type="disulfide bond" evidence="9">
    <location>
        <begin position="175"/>
        <end position="236"/>
    </location>
</feature>
<keyword evidence="7 9" id="KW-1015">Disulfide bond</keyword>
<dbReference type="AlphaFoldDB" id="G1NN01"/>
<dbReference type="Ensembl" id="ENSMGAT00000015939.3">
    <property type="protein sequence ID" value="ENSMGAP00000014995.3"/>
    <property type="gene ID" value="ENSMGAG00000014174.3"/>
</dbReference>
<dbReference type="PROSITE" id="PS00420">
    <property type="entry name" value="SRCR_1"/>
    <property type="match status" value="1"/>
</dbReference>
<feature type="disulfide bond" evidence="9">
    <location>
        <begin position="162"/>
        <end position="226"/>
    </location>
</feature>
<dbReference type="GO" id="GO:0005886">
    <property type="term" value="C:plasma membrane"/>
    <property type="evidence" value="ECO:0007669"/>
    <property type="project" value="TreeGrafter"/>
</dbReference>
<keyword evidence="8" id="KW-0325">Glycoprotein</keyword>
<evidence type="ECO:0000256" key="9">
    <source>
        <dbReference type="PROSITE-ProRule" id="PRU00196"/>
    </source>
</evidence>
<dbReference type="Pfam" id="PF00530">
    <property type="entry name" value="SRCR"/>
    <property type="match status" value="2"/>
</dbReference>
<feature type="domain" description="SRCR" evidence="11">
    <location>
        <begin position="37"/>
        <end position="142"/>
    </location>
</feature>
<dbReference type="FunFam" id="3.10.250.10:FF:000016">
    <property type="entry name" value="Scavenger receptor cysteine-rich protein type 12"/>
    <property type="match status" value="1"/>
</dbReference>
<dbReference type="GeneTree" id="ENSGT00940000155987"/>
<sequence>CICQLILNILLLPSLSTHLPSVPSFSIKTSFSLAESLRLSDGQSRCDGHVEISLNGMWGRVLDDDWNIKDAHVVCRQLQCGTAKRAYYLPRSERGIGPVAGVAEDVGVICSGESLCEKNRMLSRVNSSQPCAVSQQIRLVNGTKRCAGRVELYHDGIWGTICDDNWDLSDANVICRQLGCGYAIKALDSAHYGEGSGQIWLDDVNCTGSESNIWACPSRVWGHHNCQHKEDAGVLCSGMFKEYLRIGEALLEQLVLSASMAHHHKGCTEVLILHSDMYTQKCMLRDLRDELEGCYIKRLWLHVVQKEVINCQVPDCLPVDKVSTKVTDTSLKKCVYLYLSLKQLDNKCNEIARIKQNKAMPIKKDTSPIALILYHHPDLQLLGSSSCREDLESLPSNREVLLSASSHS</sequence>
<feature type="disulfide bond" evidence="9">
    <location>
        <begin position="206"/>
        <end position="216"/>
    </location>
</feature>
<evidence type="ECO:0000313" key="12">
    <source>
        <dbReference type="Ensembl" id="ENSMGAP00000014995.3"/>
    </source>
</evidence>
<dbReference type="InterPro" id="IPR001190">
    <property type="entry name" value="SRCR"/>
</dbReference>
<keyword evidence="2" id="KW-0812">Transmembrane</keyword>
<keyword evidence="6" id="KW-0472">Membrane</keyword>
<dbReference type="Gene3D" id="3.10.250.10">
    <property type="entry name" value="SRCR-like domain"/>
    <property type="match status" value="2"/>
</dbReference>
<evidence type="ECO:0000256" key="4">
    <source>
        <dbReference type="ARBA" id="ARBA00022737"/>
    </source>
</evidence>
<dbReference type="PANTHER" id="PTHR48071">
    <property type="entry name" value="SRCR DOMAIN-CONTAINING PROTEIN"/>
    <property type="match status" value="1"/>
</dbReference>
<comment type="caution">
    <text evidence="9">Lacks conserved residue(s) required for the propagation of feature annotation.</text>
</comment>
<dbReference type="GO" id="GO:0005615">
    <property type="term" value="C:extracellular space"/>
    <property type="evidence" value="ECO:0007669"/>
    <property type="project" value="TreeGrafter"/>
</dbReference>
<accession>G1NN01</accession>
<evidence type="ECO:0000256" key="1">
    <source>
        <dbReference type="ARBA" id="ARBA00004167"/>
    </source>
</evidence>
<dbReference type="PANTHER" id="PTHR48071:SF29">
    <property type="entry name" value="OLFACTORY RECEPTOR 292"/>
    <property type="match status" value="1"/>
</dbReference>